<accession>A0AAW2T6I7</accession>
<organism evidence="1">
    <name type="scientific">Sesamum radiatum</name>
    <name type="common">Black benniseed</name>
    <dbReference type="NCBI Taxonomy" id="300843"/>
    <lineage>
        <taxon>Eukaryota</taxon>
        <taxon>Viridiplantae</taxon>
        <taxon>Streptophyta</taxon>
        <taxon>Embryophyta</taxon>
        <taxon>Tracheophyta</taxon>
        <taxon>Spermatophyta</taxon>
        <taxon>Magnoliopsida</taxon>
        <taxon>eudicotyledons</taxon>
        <taxon>Gunneridae</taxon>
        <taxon>Pentapetalae</taxon>
        <taxon>asterids</taxon>
        <taxon>lamiids</taxon>
        <taxon>Lamiales</taxon>
        <taxon>Pedaliaceae</taxon>
        <taxon>Sesamum</taxon>
    </lineage>
</organism>
<reference evidence="1" key="1">
    <citation type="submission" date="2020-06" db="EMBL/GenBank/DDBJ databases">
        <authorList>
            <person name="Li T."/>
            <person name="Hu X."/>
            <person name="Zhang T."/>
            <person name="Song X."/>
            <person name="Zhang H."/>
            <person name="Dai N."/>
            <person name="Sheng W."/>
            <person name="Hou X."/>
            <person name="Wei L."/>
        </authorList>
    </citation>
    <scope>NUCLEOTIDE SEQUENCE</scope>
    <source>
        <strain evidence="1">G02</strain>
        <tissue evidence="1">Leaf</tissue>
    </source>
</reference>
<name>A0AAW2T6I7_SESRA</name>
<sequence>MYGMTQSSYVEKVLKRFKMKNSKRGFLPMRHGIKLFKKLFPNNDEELKRMLDVPYALAVGNIQYAFGLWWWRVDTRGYNDASFQSNEDGAESQFRCAFKLNGGVVA</sequence>
<reference evidence="1" key="2">
    <citation type="journal article" date="2024" name="Plant">
        <title>Genomic evolution and insights into agronomic trait innovations of Sesamum species.</title>
        <authorList>
            <person name="Miao H."/>
            <person name="Wang L."/>
            <person name="Qu L."/>
            <person name="Liu H."/>
            <person name="Sun Y."/>
            <person name="Le M."/>
            <person name="Wang Q."/>
            <person name="Wei S."/>
            <person name="Zheng Y."/>
            <person name="Lin W."/>
            <person name="Duan Y."/>
            <person name="Cao H."/>
            <person name="Xiong S."/>
            <person name="Wang X."/>
            <person name="Wei L."/>
            <person name="Li C."/>
            <person name="Ma Q."/>
            <person name="Ju M."/>
            <person name="Zhao R."/>
            <person name="Li G."/>
            <person name="Mu C."/>
            <person name="Tian Q."/>
            <person name="Mei H."/>
            <person name="Zhang T."/>
            <person name="Gao T."/>
            <person name="Zhang H."/>
        </authorList>
    </citation>
    <scope>NUCLEOTIDE SEQUENCE</scope>
    <source>
        <strain evidence="1">G02</strain>
    </source>
</reference>
<comment type="caution">
    <text evidence="1">The sequence shown here is derived from an EMBL/GenBank/DDBJ whole genome shotgun (WGS) entry which is preliminary data.</text>
</comment>
<protein>
    <submittedName>
        <fullName evidence="1">Uncharacterized protein</fullName>
    </submittedName>
</protein>
<dbReference type="AlphaFoldDB" id="A0AAW2T6I7"/>
<gene>
    <name evidence="1" type="ORF">Sradi_2338500</name>
</gene>
<dbReference type="EMBL" id="JACGWJ010000009">
    <property type="protein sequence ID" value="KAL0399952.1"/>
    <property type="molecule type" value="Genomic_DNA"/>
</dbReference>
<evidence type="ECO:0000313" key="1">
    <source>
        <dbReference type="EMBL" id="KAL0399952.1"/>
    </source>
</evidence>
<proteinExistence type="predicted"/>